<name>A0ABW6UXV3_9ACTN</name>
<accession>A0ABW6UXV3</accession>
<dbReference type="Proteomes" id="UP001602058">
    <property type="component" value="Unassembled WGS sequence"/>
</dbReference>
<reference evidence="1 2" key="1">
    <citation type="submission" date="2024-10" db="EMBL/GenBank/DDBJ databases">
        <title>The Natural Products Discovery Center: Release of the First 8490 Sequenced Strains for Exploring Actinobacteria Biosynthetic Diversity.</title>
        <authorList>
            <person name="Kalkreuter E."/>
            <person name="Kautsar S.A."/>
            <person name="Yang D."/>
            <person name="Bader C.D."/>
            <person name="Teijaro C.N."/>
            <person name="Fluegel L."/>
            <person name="Davis C.M."/>
            <person name="Simpson J.R."/>
            <person name="Lauterbach L."/>
            <person name="Steele A.D."/>
            <person name="Gui C."/>
            <person name="Meng S."/>
            <person name="Li G."/>
            <person name="Viehrig K."/>
            <person name="Ye F."/>
            <person name="Su P."/>
            <person name="Kiefer A.F."/>
            <person name="Nichols A."/>
            <person name="Cepeda A.J."/>
            <person name="Yan W."/>
            <person name="Fan B."/>
            <person name="Jiang Y."/>
            <person name="Adhikari A."/>
            <person name="Zheng C.-J."/>
            <person name="Schuster L."/>
            <person name="Cowan T.M."/>
            <person name="Smanski M.J."/>
            <person name="Chevrette M.G."/>
            <person name="De Carvalho L.P.S."/>
            <person name="Shen B."/>
        </authorList>
    </citation>
    <scope>NUCLEOTIDE SEQUENCE [LARGE SCALE GENOMIC DNA]</scope>
    <source>
        <strain evidence="1 2">NPDC001390</strain>
    </source>
</reference>
<comment type="caution">
    <text evidence="1">The sequence shown here is derived from an EMBL/GenBank/DDBJ whole genome shotgun (WGS) entry which is preliminary data.</text>
</comment>
<protein>
    <submittedName>
        <fullName evidence="1">Uncharacterized protein</fullName>
    </submittedName>
</protein>
<gene>
    <name evidence="1" type="ORF">ACFY1D_36835</name>
</gene>
<sequence>MTELRLLDSDGYTVPGSVRTVTPDTEAQTREDLKELAVEHAAQWADFGYRASSYRIV</sequence>
<keyword evidence="2" id="KW-1185">Reference proteome</keyword>
<dbReference type="RefSeq" id="WP_387892427.1">
    <property type="nucleotide sequence ID" value="NZ_JBIAWJ010000031.1"/>
</dbReference>
<dbReference type="EMBL" id="JBIAWJ010000031">
    <property type="protein sequence ID" value="MFF4526938.1"/>
    <property type="molecule type" value="Genomic_DNA"/>
</dbReference>
<evidence type="ECO:0000313" key="1">
    <source>
        <dbReference type="EMBL" id="MFF4526938.1"/>
    </source>
</evidence>
<proteinExistence type="predicted"/>
<organism evidence="1 2">
    <name type="scientific">Streptomyces bluensis</name>
    <dbReference type="NCBI Taxonomy" id="33897"/>
    <lineage>
        <taxon>Bacteria</taxon>
        <taxon>Bacillati</taxon>
        <taxon>Actinomycetota</taxon>
        <taxon>Actinomycetes</taxon>
        <taxon>Kitasatosporales</taxon>
        <taxon>Streptomycetaceae</taxon>
        <taxon>Streptomyces</taxon>
    </lineage>
</organism>
<evidence type="ECO:0000313" key="2">
    <source>
        <dbReference type="Proteomes" id="UP001602058"/>
    </source>
</evidence>